<evidence type="ECO:0000313" key="2">
    <source>
        <dbReference type="Proteomes" id="UP000002654"/>
    </source>
</evidence>
<accession>G4RKB6</accession>
<dbReference type="AlphaFoldDB" id="G4RKB6"/>
<dbReference type="KEGG" id="ttn:TTX_1378"/>
<name>G4RKB6_THETK</name>
<dbReference type="EMBL" id="FN869859">
    <property type="protein sequence ID" value="CCC82011.1"/>
    <property type="molecule type" value="Genomic_DNA"/>
</dbReference>
<proteinExistence type="predicted"/>
<dbReference type="Proteomes" id="UP000002654">
    <property type="component" value="Chromosome"/>
</dbReference>
<protein>
    <submittedName>
        <fullName evidence="1">Uncharacterized protein</fullName>
    </submittedName>
</protein>
<gene>
    <name evidence="1" type="ordered locus">TTX_1378</name>
</gene>
<keyword evidence="2" id="KW-1185">Reference proteome</keyword>
<dbReference type="eggNOG" id="arCOG07065">
    <property type="taxonomic scope" value="Archaea"/>
</dbReference>
<evidence type="ECO:0000313" key="1">
    <source>
        <dbReference type="EMBL" id="CCC82011.1"/>
    </source>
</evidence>
<reference evidence="1 2" key="1">
    <citation type="journal article" date="2011" name="PLoS ONE">
        <title>The complete genome sequence of Thermoproteus tenax: a physiologically versatile member of the Crenarchaeota.</title>
        <authorList>
            <person name="Siebers B."/>
            <person name="Zaparty M."/>
            <person name="Raddatz G."/>
            <person name="Tjaden B."/>
            <person name="Albers S.V."/>
            <person name="Bell S.D."/>
            <person name="Blombach F."/>
            <person name="Kletzin A."/>
            <person name="Kyrpides N."/>
            <person name="Lanz C."/>
            <person name="Plagens A."/>
            <person name="Rampp M."/>
            <person name="Rosinus A."/>
            <person name="von Jan M."/>
            <person name="Makarova K.S."/>
            <person name="Klenk H.P."/>
            <person name="Schuster S.C."/>
            <person name="Hensel R."/>
        </authorList>
    </citation>
    <scope>NUCLEOTIDE SEQUENCE [LARGE SCALE GENOMIC DNA]</scope>
    <source>
        <strain evidence="2">ATCC 35583 / DSM 2078 / JCM 9277 / NBRC 100435 / Kra 1</strain>
    </source>
</reference>
<organism evidence="1 2">
    <name type="scientific">Thermoproteus tenax (strain ATCC 35583 / DSM 2078 / JCM 9277 / NBRC 100435 / Kra 1)</name>
    <dbReference type="NCBI Taxonomy" id="768679"/>
    <lineage>
        <taxon>Archaea</taxon>
        <taxon>Thermoproteota</taxon>
        <taxon>Thermoprotei</taxon>
        <taxon>Thermoproteales</taxon>
        <taxon>Thermoproteaceae</taxon>
        <taxon>Thermoproteus</taxon>
    </lineage>
</organism>
<dbReference type="HOGENOM" id="CLU_2629927_0_0_2"/>
<dbReference type="PATRIC" id="fig|768679.9.peg.1395"/>
<sequence>MIAVLGANARGLPGIREIKSLDELASWELLVVVGDRDLAERVGAAFFTREEWNRFLEVYAAELTKESSRRIDQPPAP</sequence>
<dbReference type="PaxDb" id="768679-TTX_1378"/>